<feature type="region of interest" description="Disordered" evidence="5">
    <location>
        <begin position="1"/>
        <end position="23"/>
    </location>
</feature>
<dbReference type="Pfam" id="PF08281">
    <property type="entry name" value="Sigma70_r4_2"/>
    <property type="match status" value="1"/>
</dbReference>
<dbReference type="InterPro" id="IPR039425">
    <property type="entry name" value="RNA_pol_sigma-70-like"/>
</dbReference>
<dbReference type="Pfam" id="PF04542">
    <property type="entry name" value="Sigma70_r2"/>
    <property type="match status" value="1"/>
</dbReference>
<keyword evidence="8" id="KW-0240">DNA-directed RNA polymerase</keyword>
<sequence length="193" mass="21922">MIRNRDNATIAPAPEAPESEPRADKHSFDTFIRSQFHHLVQFLRSRTASEQDAEDAAQESLTKLLRYRDTEPASAWKQLLYRIALNTAHDQYRNAVIRHSFDHVAIEELDIVAPEHSPEQGAIFDQEVMRISIAIESLPPKCQRVYILKRVYGLSRVEIAERCGISVKMVEKHLATALARLKSMVGNSSTDTL</sequence>
<accession>A0ABQ5XQU3</accession>
<evidence type="ECO:0000256" key="1">
    <source>
        <dbReference type="ARBA" id="ARBA00010641"/>
    </source>
</evidence>
<protein>
    <submittedName>
        <fullName evidence="8">DNA-directed RNA polymerase sigma-70 factor</fullName>
    </submittedName>
</protein>
<keyword evidence="4" id="KW-0804">Transcription</keyword>
<proteinExistence type="inferred from homology"/>
<dbReference type="InterPro" id="IPR036388">
    <property type="entry name" value="WH-like_DNA-bd_sf"/>
</dbReference>
<feature type="domain" description="RNA polymerase sigma factor 70 region 4 type 2" evidence="7">
    <location>
        <begin position="134"/>
        <end position="181"/>
    </location>
</feature>
<evidence type="ECO:0000256" key="5">
    <source>
        <dbReference type="SAM" id="MobiDB-lite"/>
    </source>
</evidence>
<dbReference type="InterPro" id="IPR007627">
    <property type="entry name" value="RNA_pol_sigma70_r2"/>
</dbReference>
<dbReference type="GO" id="GO:0000428">
    <property type="term" value="C:DNA-directed RNA polymerase complex"/>
    <property type="evidence" value="ECO:0007669"/>
    <property type="project" value="UniProtKB-KW"/>
</dbReference>
<feature type="domain" description="RNA polymerase sigma-70 region 2" evidence="6">
    <location>
        <begin position="38"/>
        <end position="94"/>
    </location>
</feature>
<evidence type="ECO:0000256" key="3">
    <source>
        <dbReference type="ARBA" id="ARBA00023082"/>
    </source>
</evidence>
<dbReference type="PANTHER" id="PTHR43133">
    <property type="entry name" value="RNA POLYMERASE ECF-TYPE SIGMA FACTO"/>
    <property type="match status" value="1"/>
</dbReference>
<dbReference type="SUPFAM" id="SSF88659">
    <property type="entry name" value="Sigma3 and sigma4 domains of RNA polymerase sigma factors"/>
    <property type="match status" value="1"/>
</dbReference>
<dbReference type="InterPro" id="IPR013249">
    <property type="entry name" value="RNA_pol_sigma70_r4_t2"/>
</dbReference>
<evidence type="ECO:0000256" key="4">
    <source>
        <dbReference type="ARBA" id="ARBA00023163"/>
    </source>
</evidence>
<dbReference type="Gene3D" id="1.10.10.10">
    <property type="entry name" value="Winged helix-like DNA-binding domain superfamily/Winged helix DNA-binding domain"/>
    <property type="match status" value="1"/>
</dbReference>
<dbReference type="EMBL" id="BSOB01000017">
    <property type="protein sequence ID" value="GLQ93092.1"/>
    <property type="molecule type" value="Genomic_DNA"/>
</dbReference>
<dbReference type="InterPro" id="IPR014284">
    <property type="entry name" value="RNA_pol_sigma-70_dom"/>
</dbReference>
<keyword evidence="3" id="KW-0731">Sigma factor</keyword>
<evidence type="ECO:0000259" key="6">
    <source>
        <dbReference type="Pfam" id="PF04542"/>
    </source>
</evidence>
<name>A0ABQ5XQU3_9GAMM</name>
<evidence type="ECO:0000256" key="2">
    <source>
        <dbReference type="ARBA" id="ARBA00023015"/>
    </source>
</evidence>
<comment type="caution">
    <text evidence="8">The sequence shown here is derived from an EMBL/GenBank/DDBJ whole genome shotgun (WGS) entry which is preliminary data.</text>
</comment>
<keyword evidence="9" id="KW-1185">Reference proteome</keyword>
<evidence type="ECO:0000313" key="9">
    <source>
        <dbReference type="Proteomes" id="UP001156670"/>
    </source>
</evidence>
<evidence type="ECO:0000259" key="7">
    <source>
        <dbReference type="Pfam" id="PF08281"/>
    </source>
</evidence>
<reference evidence="9" key="1">
    <citation type="journal article" date="2019" name="Int. J. Syst. Evol. Microbiol.">
        <title>The Global Catalogue of Microorganisms (GCM) 10K type strain sequencing project: providing services to taxonomists for standard genome sequencing and annotation.</title>
        <authorList>
            <consortium name="The Broad Institute Genomics Platform"/>
            <consortium name="The Broad Institute Genome Sequencing Center for Infectious Disease"/>
            <person name="Wu L."/>
            <person name="Ma J."/>
        </authorList>
    </citation>
    <scope>NUCLEOTIDE SEQUENCE [LARGE SCALE GENOMIC DNA]</scope>
    <source>
        <strain evidence="9">NBRC 111980</strain>
    </source>
</reference>
<dbReference type="Proteomes" id="UP001156670">
    <property type="component" value="Unassembled WGS sequence"/>
</dbReference>
<evidence type="ECO:0000313" key="8">
    <source>
        <dbReference type="EMBL" id="GLQ93092.1"/>
    </source>
</evidence>
<comment type="similarity">
    <text evidence="1">Belongs to the sigma-70 factor family. ECF subfamily.</text>
</comment>
<gene>
    <name evidence="8" type="ORF">GCM10007901_20430</name>
</gene>
<dbReference type="Gene3D" id="1.10.1740.10">
    <property type="match status" value="1"/>
</dbReference>
<dbReference type="InterPro" id="IPR013324">
    <property type="entry name" value="RNA_pol_sigma_r3/r4-like"/>
</dbReference>
<dbReference type="NCBIfam" id="TIGR02937">
    <property type="entry name" value="sigma70-ECF"/>
    <property type="match status" value="1"/>
</dbReference>
<dbReference type="PANTHER" id="PTHR43133:SF63">
    <property type="entry name" value="RNA POLYMERASE SIGMA FACTOR FECI-RELATED"/>
    <property type="match status" value="1"/>
</dbReference>
<organism evidence="8 9">
    <name type="scientific">Dyella acidisoli</name>
    <dbReference type="NCBI Taxonomy" id="1867834"/>
    <lineage>
        <taxon>Bacteria</taxon>
        <taxon>Pseudomonadati</taxon>
        <taxon>Pseudomonadota</taxon>
        <taxon>Gammaproteobacteria</taxon>
        <taxon>Lysobacterales</taxon>
        <taxon>Rhodanobacteraceae</taxon>
        <taxon>Dyella</taxon>
    </lineage>
</organism>
<dbReference type="SUPFAM" id="SSF88946">
    <property type="entry name" value="Sigma2 domain of RNA polymerase sigma factors"/>
    <property type="match status" value="1"/>
</dbReference>
<keyword evidence="2" id="KW-0805">Transcription regulation</keyword>
<dbReference type="InterPro" id="IPR013325">
    <property type="entry name" value="RNA_pol_sigma_r2"/>
</dbReference>